<sequence length="1089" mass="125706">MVRVQSSSDMNLDSPSTKRKRLSYDSVTEDYQTIEKIGSVSLFPSLNGSRTKDLQSFKIDKHGLVSKSCGKDLHIFDIRSPNKVYLFEAPLSDLGKPFMTSIIKPHENSSTLSLLVVASNGVYRHWEDIEYEDTFTESVIALVDDQETYFEFLVEHPTERGLLIVSTNKGNQIELLRHAGNELHLFGPLNTPIIDYSETTTNETSLFSWLPWFKRKVEKKHLTSDYLEEYMIAVQFVEDTIYTLTNIHIVAYSLKTKQVIHVIPILSNIKELLELGDEVDVNILDLSCPINGEHYMEILLSYQDVKVYNVVHSLEVTEAHEIKHNDPILIDKATQLGYQGTLFSTNEETIQVLLNNDQLHTISRINPKQTQHTFDTPIKCANITHDDRFYLIDNQGSTFLVINTSQNNQPTHTITTSQEPIAPDRQHFFRSQASEIVTRARLGTFHNIDYHPESITLASRYIIDQKPSNSYQWLSIQDMPEDEENQRIIQLVDDLDPKVPTLITQELRKKQRTHANLLQSLVRCGTFDRLPTLKQSQIISDGELVNFCIHLRELQNQFKTQTRIHPTHSKDHKLYKLKMRTLNASLLKICEAKRAEDIINTENFYSKSSLVYQLFDHLHALQESQLEEERNDQFHGDERDVTTLLCNLLYVTCIKSAREYHVDLNEFDSDHFKPISIDLHVMDLMANQISIACSNPSRQHCDDDATVQQISTMVDFLLEFHHASPIVSNQLLLHLHHLSPDHAVACADRHFRFDSLIDMLVTCPSPHTKQARTLQKLINKYSGHHDDSFVIKVFQRYVDQGWATTLLTHPKWNQQFPHLINRVIRHKDQLAWIHASKHLRDDHDRFDREYILQMKNSLMNMALGTNHLRDRVVRLSMFKLSNLIQDDDESSNVDHTLLLNTYKMQKLLSTKYSLDAFRSSWLDQSPAASSTNQTMSQKPLLPNQIIALVQHEINANQLQDLIDYASDSQEMTQQLQAILYCRLACAMSIYDDWHDELDSNDLVCIYKAALVSSLELRLEDEQGDASDDQMDEEHLVQVLKRSVFYQLARRFIGRNSMLSRDVVGLLNEPEALIKYLPALIDLLEADMLQ</sequence>
<evidence type="ECO:0000313" key="2">
    <source>
        <dbReference type="EMBL" id="KAL0488133.1"/>
    </source>
</evidence>
<protein>
    <submittedName>
        <fullName evidence="2">Nucleoporin Nup133</fullName>
    </submittedName>
</protein>
<dbReference type="Proteomes" id="UP001431209">
    <property type="component" value="Unassembled WGS sequence"/>
</dbReference>
<dbReference type="SUPFAM" id="SSF117289">
    <property type="entry name" value="Nucleoporin domain"/>
    <property type="match status" value="1"/>
</dbReference>
<dbReference type="InterPro" id="IPR015943">
    <property type="entry name" value="WD40/YVTN_repeat-like_dom_sf"/>
</dbReference>
<keyword evidence="3" id="KW-1185">Reference proteome</keyword>
<feature type="compositionally biased region" description="Polar residues" evidence="1">
    <location>
        <begin position="1"/>
        <end position="15"/>
    </location>
</feature>
<dbReference type="Gene3D" id="2.130.10.10">
    <property type="entry name" value="YVTN repeat-like/Quinoprotein amine dehydrogenase"/>
    <property type="match status" value="1"/>
</dbReference>
<accession>A0AAW2ZEA3</accession>
<evidence type="ECO:0000313" key="3">
    <source>
        <dbReference type="Proteomes" id="UP001431209"/>
    </source>
</evidence>
<gene>
    <name evidence="2" type="ORF">AKO1_008943</name>
</gene>
<dbReference type="EMBL" id="JAOPGA020001408">
    <property type="protein sequence ID" value="KAL0488133.1"/>
    <property type="molecule type" value="Genomic_DNA"/>
</dbReference>
<name>A0AAW2ZEA3_9EUKA</name>
<comment type="caution">
    <text evidence="2">The sequence shown here is derived from an EMBL/GenBank/DDBJ whole genome shotgun (WGS) entry which is preliminary data.</text>
</comment>
<reference evidence="2 3" key="1">
    <citation type="submission" date="2024-03" db="EMBL/GenBank/DDBJ databases">
        <title>The Acrasis kona genome and developmental transcriptomes reveal deep origins of eukaryotic multicellular pathways.</title>
        <authorList>
            <person name="Sheikh S."/>
            <person name="Fu C.-J."/>
            <person name="Brown M.W."/>
            <person name="Baldauf S.L."/>
        </authorList>
    </citation>
    <scope>NUCLEOTIDE SEQUENCE [LARGE SCALE GENOMIC DNA]</scope>
    <source>
        <strain evidence="2 3">ATCC MYA-3509</strain>
    </source>
</reference>
<organism evidence="2 3">
    <name type="scientific">Acrasis kona</name>
    <dbReference type="NCBI Taxonomy" id="1008807"/>
    <lineage>
        <taxon>Eukaryota</taxon>
        <taxon>Discoba</taxon>
        <taxon>Heterolobosea</taxon>
        <taxon>Tetramitia</taxon>
        <taxon>Eutetramitia</taxon>
        <taxon>Acrasidae</taxon>
        <taxon>Acrasis</taxon>
    </lineage>
</organism>
<evidence type="ECO:0000256" key="1">
    <source>
        <dbReference type="SAM" id="MobiDB-lite"/>
    </source>
</evidence>
<proteinExistence type="predicted"/>
<dbReference type="AlphaFoldDB" id="A0AAW2ZEA3"/>
<feature type="region of interest" description="Disordered" evidence="1">
    <location>
        <begin position="1"/>
        <end position="21"/>
    </location>
</feature>